<gene>
    <name evidence="1" type="ORF">OBE_15730</name>
</gene>
<dbReference type="EMBL" id="AJWZ01010807">
    <property type="protein sequence ID" value="EKC47404.1"/>
    <property type="molecule type" value="Genomic_DNA"/>
</dbReference>
<accession>K1RVP2</accession>
<reference evidence="1" key="1">
    <citation type="journal article" date="2013" name="Environ. Microbiol.">
        <title>Microbiota from the distal guts of lean and obese adolescents exhibit partial functional redundancy besides clear differences in community structure.</title>
        <authorList>
            <person name="Ferrer M."/>
            <person name="Ruiz A."/>
            <person name="Lanza F."/>
            <person name="Haange S.B."/>
            <person name="Oberbach A."/>
            <person name="Till H."/>
            <person name="Bargiela R."/>
            <person name="Campoy C."/>
            <person name="Segura M.T."/>
            <person name="Richter M."/>
            <person name="von Bergen M."/>
            <person name="Seifert J."/>
            <person name="Suarez A."/>
        </authorList>
    </citation>
    <scope>NUCLEOTIDE SEQUENCE</scope>
</reference>
<protein>
    <submittedName>
        <fullName evidence="1">Uncharacterized protein</fullName>
    </submittedName>
</protein>
<dbReference type="InterPro" id="IPR035958">
    <property type="entry name" value="SecB-like_sf"/>
</dbReference>
<feature type="non-terminal residue" evidence="1">
    <location>
        <position position="1"/>
    </location>
</feature>
<dbReference type="SUPFAM" id="SSF54611">
    <property type="entry name" value="SecB-like"/>
    <property type="match status" value="1"/>
</dbReference>
<dbReference type="Gene3D" id="3.10.420.10">
    <property type="entry name" value="SecB-like"/>
    <property type="match status" value="1"/>
</dbReference>
<sequence>DKYKSMNINEIVLFPAQLTETKTMKICAEAKENIGNKFGIKAETNGIIVDEFIGETHITVRVETEGFYIEEEKVGIFKFDEKIEDEKKVILFLEAQGVRILWSYIREDLYTISSKMLPNPIMIPTIDVMKTLEKAE</sequence>
<dbReference type="AlphaFoldDB" id="K1RVP2"/>
<organism evidence="1">
    <name type="scientific">human gut metagenome</name>
    <dbReference type="NCBI Taxonomy" id="408170"/>
    <lineage>
        <taxon>unclassified sequences</taxon>
        <taxon>metagenomes</taxon>
        <taxon>organismal metagenomes</taxon>
    </lineage>
</organism>
<evidence type="ECO:0000313" key="1">
    <source>
        <dbReference type="EMBL" id="EKC47404.1"/>
    </source>
</evidence>
<proteinExistence type="predicted"/>
<comment type="caution">
    <text evidence="1">The sequence shown here is derived from an EMBL/GenBank/DDBJ whole genome shotgun (WGS) entry which is preliminary data.</text>
</comment>
<name>K1RVP2_9ZZZZ</name>